<protein>
    <recommendedName>
        <fullName evidence="1">Glycosyltransferase 2-like domain-containing protein</fullName>
    </recommendedName>
</protein>
<proteinExistence type="predicted"/>
<reference evidence="3" key="1">
    <citation type="submission" date="2018-03" db="EMBL/GenBank/DDBJ databases">
        <title>Gramella fulva sp. nov., isolated from a dry surface of tidal flat.</title>
        <authorList>
            <person name="Hwang S.H."/>
            <person name="Hwang W.M."/>
            <person name="Kang K."/>
            <person name="Ahn T.-Y."/>
        </authorList>
    </citation>
    <scope>NUCLEOTIDE SEQUENCE [LARGE SCALE GENOMIC DNA]</scope>
    <source>
        <strain evidence="3">SH35</strain>
    </source>
</reference>
<dbReference type="OrthoDB" id="597270at2"/>
<dbReference type="Proteomes" id="UP000241507">
    <property type="component" value="Chromosome"/>
</dbReference>
<gene>
    <name evidence="2" type="ORF">C7S20_12215</name>
</gene>
<accession>A0A2R3Z6P0</accession>
<dbReference type="InterPro" id="IPR029044">
    <property type="entry name" value="Nucleotide-diphossugar_trans"/>
</dbReference>
<evidence type="ECO:0000313" key="3">
    <source>
        <dbReference type="Proteomes" id="UP000241507"/>
    </source>
</evidence>
<dbReference type="Gene3D" id="3.90.550.10">
    <property type="entry name" value="Spore Coat Polysaccharide Biosynthesis Protein SpsA, Chain A"/>
    <property type="match status" value="1"/>
</dbReference>
<dbReference type="Pfam" id="PF00535">
    <property type="entry name" value="Glycos_transf_2"/>
    <property type="match status" value="1"/>
</dbReference>
<dbReference type="KEGG" id="grs:C7S20_12215"/>
<sequence>MTMPWISIIIPFYNRKKLVLETIESILRQTFEQYEVLLIDDHSNEDVTFSIQNQVKNDPRFKILRRKSSVKGAPQCRNEGIKEASGEYLMFLDSDDLMSPTCLEKRMKCARENKDYDFLVFNVALFNSGTRYCDYLFSNLNTLDDLDGFIKYTGGWHTSSTIFNRNFLIENHLNFDNDALSWQDVEFHIRVILKSKNYRKFPLSIPDIFIRLHGENRISDSKWSYEKLFSRIKIYQKIQQLIATETDREYKTEFLKLYFFFLHIAGRKLKKREFLKILNFWYTHYKFKNYRTFILKKYLKILNFFSRIHFPFLGAIIYQIPKIILRNKLKYPQKKVKLNNPINLNNFFY</sequence>
<evidence type="ECO:0000259" key="1">
    <source>
        <dbReference type="Pfam" id="PF00535"/>
    </source>
</evidence>
<dbReference type="AlphaFoldDB" id="A0A2R3Z6P0"/>
<dbReference type="InterPro" id="IPR001173">
    <property type="entry name" value="Glyco_trans_2-like"/>
</dbReference>
<dbReference type="SUPFAM" id="SSF53448">
    <property type="entry name" value="Nucleotide-diphospho-sugar transferases"/>
    <property type="match status" value="1"/>
</dbReference>
<organism evidence="2 3">
    <name type="scientific">Christiangramia fulva</name>
    <dbReference type="NCBI Taxonomy" id="2126553"/>
    <lineage>
        <taxon>Bacteria</taxon>
        <taxon>Pseudomonadati</taxon>
        <taxon>Bacteroidota</taxon>
        <taxon>Flavobacteriia</taxon>
        <taxon>Flavobacteriales</taxon>
        <taxon>Flavobacteriaceae</taxon>
        <taxon>Christiangramia</taxon>
    </lineage>
</organism>
<dbReference type="CDD" id="cd00761">
    <property type="entry name" value="Glyco_tranf_GTA_type"/>
    <property type="match status" value="1"/>
</dbReference>
<dbReference type="PANTHER" id="PTHR43685:SF2">
    <property type="entry name" value="GLYCOSYLTRANSFERASE 2-LIKE DOMAIN-CONTAINING PROTEIN"/>
    <property type="match status" value="1"/>
</dbReference>
<evidence type="ECO:0000313" key="2">
    <source>
        <dbReference type="EMBL" id="AVR45957.1"/>
    </source>
</evidence>
<name>A0A2R3Z6P0_9FLAO</name>
<dbReference type="InterPro" id="IPR050834">
    <property type="entry name" value="Glycosyltransf_2"/>
</dbReference>
<feature type="domain" description="Glycosyltransferase 2-like" evidence="1">
    <location>
        <begin position="7"/>
        <end position="121"/>
    </location>
</feature>
<dbReference type="RefSeq" id="WP_107012732.1">
    <property type="nucleotide sequence ID" value="NZ_CP028136.1"/>
</dbReference>
<dbReference type="PANTHER" id="PTHR43685">
    <property type="entry name" value="GLYCOSYLTRANSFERASE"/>
    <property type="match status" value="1"/>
</dbReference>
<keyword evidence="3" id="KW-1185">Reference proteome</keyword>
<dbReference type="EMBL" id="CP028136">
    <property type="protein sequence ID" value="AVR45957.1"/>
    <property type="molecule type" value="Genomic_DNA"/>
</dbReference>